<dbReference type="Gene3D" id="3.40.35.10">
    <property type="entry name" value="Phosphotransferase system, sorbose subfamily IIB component"/>
    <property type="match status" value="1"/>
</dbReference>
<evidence type="ECO:0000256" key="3">
    <source>
        <dbReference type="ARBA" id="ARBA00022490"/>
    </source>
</evidence>
<protein>
    <submittedName>
        <fullName evidence="9">PTS system sorbose subfamily IIB component</fullName>
    </submittedName>
</protein>
<dbReference type="KEGG" id="tep:TepRe1_2538"/>
<dbReference type="AlphaFoldDB" id="F4LUJ2"/>
<keyword evidence="7" id="KW-0418">Kinase</keyword>
<dbReference type="EMBL" id="HF563609">
    <property type="protein sequence ID" value="CCP27610.1"/>
    <property type="molecule type" value="Genomic_DNA"/>
</dbReference>
<dbReference type="GO" id="GO:0009401">
    <property type="term" value="P:phosphoenolpyruvate-dependent sugar phosphotransferase system"/>
    <property type="evidence" value="ECO:0007669"/>
    <property type="project" value="UniProtKB-KW"/>
</dbReference>
<dbReference type="PATRIC" id="fig|1209989.3.peg.3134"/>
<dbReference type="GO" id="GO:0016301">
    <property type="term" value="F:kinase activity"/>
    <property type="evidence" value="ECO:0007669"/>
    <property type="project" value="UniProtKB-KW"/>
</dbReference>
<dbReference type="Pfam" id="PF03830">
    <property type="entry name" value="PTSIIB_sorb"/>
    <property type="match status" value="1"/>
</dbReference>
<keyword evidence="2" id="KW-0813">Transport</keyword>
<evidence type="ECO:0000313" key="10">
    <source>
        <dbReference type="Proteomes" id="UP000010802"/>
    </source>
</evidence>
<dbReference type="STRING" id="1209989.TepRe1_2538"/>
<evidence type="ECO:0000256" key="7">
    <source>
        <dbReference type="ARBA" id="ARBA00022777"/>
    </source>
</evidence>
<reference evidence="10" key="1">
    <citation type="journal article" date="2013" name="Genome Announc.">
        <title>First genome sequence of a syntrophic acetate-oxidizing bacterium, Tepidanaerobacter acetatoxydans strain Re1.</title>
        <authorList>
            <person name="Manzoor S."/>
            <person name="Bongcam-Rudloff E."/>
            <person name="Schnurer A."/>
            <person name="Muller B."/>
        </authorList>
    </citation>
    <scope>NUCLEOTIDE SEQUENCE [LARGE SCALE GENOMIC DNA]</scope>
    <source>
        <strain evidence="10">Re1</strain>
    </source>
</reference>
<evidence type="ECO:0000256" key="4">
    <source>
        <dbReference type="ARBA" id="ARBA00022597"/>
    </source>
</evidence>
<dbReference type="KEGG" id="tae:TepiRe1_2736"/>
<dbReference type="HOGENOM" id="CLU_116175_0_0_9"/>
<dbReference type="SUPFAM" id="SSF52728">
    <property type="entry name" value="PTS IIb component"/>
    <property type="match status" value="1"/>
</dbReference>
<dbReference type="GO" id="GO:0008982">
    <property type="term" value="F:protein-N(PI)-phosphohistidine-sugar phosphotransferase activity"/>
    <property type="evidence" value="ECO:0007669"/>
    <property type="project" value="InterPro"/>
</dbReference>
<evidence type="ECO:0000313" key="9">
    <source>
        <dbReference type="EMBL" id="CCP27610.1"/>
    </source>
</evidence>
<dbReference type="OrthoDB" id="9788818at2"/>
<proteinExistence type="predicted"/>
<dbReference type="InterPro" id="IPR004720">
    <property type="entry name" value="PTS_IIB_sorbose-sp"/>
</dbReference>
<accession>F4LUJ2</accession>
<keyword evidence="6" id="KW-0598">Phosphotransferase system</keyword>
<evidence type="ECO:0000256" key="6">
    <source>
        <dbReference type="ARBA" id="ARBA00022683"/>
    </source>
</evidence>
<evidence type="ECO:0000256" key="5">
    <source>
        <dbReference type="ARBA" id="ARBA00022679"/>
    </source>
</evidence>
<accession>L0S2V8</accession>
<evidence type="ECO:0000259" key="8">
    <source>
        <dbReference type="PROSITE" id="PS51101"/>
    </source>
</evidence>
<dbReference type="PROSITE" id="PS51101">
    <property type="entry name" value="PTS_EIIB_TYPE_4"/>
    <property type="match status" value="1"/>
</dbReference>
<sequence length="162" mass="17923">MAEVVLYRIDERLIHGQVMTAWLGTVGAENIAIIDDILSKDSFMQNIFKMAVPQEISVDILSVNDAIDVLKKQSFKKRTIVLMKTIKTATRLIDAGVKIDSINLGGIGAAAGRKPFYKNVFASPEEVEMLKKLVNKGINVYYQVVPEQSAVSIKKILEDKGV</sequence>
<dbReference type="InterPro" id="IPR036667">
    <property type="entry name" value="PTS_IIB_sorbose-sp_sf"/>
</dbReference>
<gene>
    <name evidence="9" type="ordered locus">TEPIRE1_2736</name>
</gene>
<evidence type="ECO:0000256" key="1">
    <source>
        <dbReference type="ARBA" id="ARBA00004496"/>
    </source>
</evidence>
<keyword evidence="3" id="KW-0963">Cytoplasm</keyword>
<organism evidence="9 10">
    <name type="scientific">Tepidanaerobacter acetatoxydans (strain DSM 21804 / JCM 16047 / Re1)</name>
    <dbReference type="NCBI Taxonomy" id="1209989"/>
    <lineage>
        <taxon>Bacteria</taxon>
        <taxon>Bacillati</taxon>
        <taxon>Bacillota</taxon>
        <taxon>Clostridia</taxon>
        <taxon>Thermosediminibacterales</taxon>
        <taxon>Tepidanaerobacteraceae</taxon>
        <taxon>Tepidanaerobacter</taxon>
    </lineage>
</organism>
<keyword evidence="5" id="KW-0808">Transferase</keyword>
<dbReference type="eggNOG" id="COG3444">
    <property type="taxonomic scope" value="Bacteria"/>
</dbReference>
<feature type="domain" description="PTS EIIB type-4" evidence="8">
    <location>
        <begin position="1"/>
        <end position="162"/>
    </location>
</feature>
<evidence type="ECO:0000256" key="2">
    <source>
        <dbReference type="ARBA" id="ARBA00022448"/>
    </source>
</evidence>
<keyword evidence="4" id="KW-0762">Sugar transport</keyword>
<dbReference type="Proteomes" id="UP000010802">
    <property type="component" value="Chromosome"/>
</dbReference>
<comment type="subcellular location">
    <subcellularLocation>
        <location evidence="1">Cytoplasm</location>
    </subcellularLocation>
</comment>
<name>F4LUJ2_TEPAE</name>
<keyword evidence="10" id="KW-1185">Reference proteome</keyword>
<dbReference type="GO" id="GO:0005737">
    <property type="term" value="C:cytoplasm"/>
    <property type="evidence" value="ECO:0007669"/>
    <property type="project" value="UniProtKB-SubCell"/>
</dbReference>
<dbReference type="RefSeq" id="WP_013779556.1">
    <property type="nucleotide sequence ID" value="NC_015519.1"/>
</dbReference>